<evidence type="ECO:0000313" key="3">
    <source>
        <dbReference type="EMBL" id="CAF1139234.1"/>
    </source>
</evidence>
<evidence type="ECO:0000313" key="2">
    <source>
        <dbReference type="EMBL" id="CAF0760362.1"/>
    </source>
</evidence>
<proteinExistence type="predicted"/>
<feature type="signal peptide" evidence="1">
    <location>
        <begin position="1"/>
        <end position="23"/>
    </location>
</feature>
<organism evidence="2 4">
    <name type="scientific">Adineta ricciae</name>
    <name type="common">Rotifer</name>
    <dbReference type="NCBI Taxonomy" id="249248"/>
    <lineage>
        <taxon>Eukaryota</taxon>
        <taxon>Metazoa</taxon>
        <taxon>Spiralia</taxon>
        <taxon>Gnathifera</taxon>
        <taxon>Rotifera</taxon>
        <taxon>Eurotatoria</taxon>
        <taxon>Bdelloidea</taxon>
        <taxon>Adinetida</taxon>
        <taxon>Adinetidae</taxon>
        <taxon>Adineta</taxon>
    </lineage>
</organism>
<dbReference type="OrthoDB" id="10049009at2759"/>
<dbReference type="Proteomes" id="UP000663852">
    <property type="component" value="Unassembled WGS sequence"/>
</dbReference>
<dbReference type="Proteomes" id="UP000663828">
    <property type="component" value="Unassembled WGS sequence"/>
</dbReference>
<dbReference type="Gene3D" id="2.60.40.1900">
    <property type="entry name" value="Beta-microseminoprotein (PSP94) domain"/>
    <property type="match status" value="1"/>
</dbReference>
<dbReference type="EMBL" id="CAJNOR010000026">
    <property type="protein sequence ID" value="CAF0760362.1"/>
    <property type="molecule type" value="Genomic_DNA"/>
</dbReference>
<gene>
    <name evidence="3" type="ORF">EDS130_LOCUS21992</name>
    <name evidence="2" type="ORF">XAT740_LOCUS900</name>
</gene>
<sequence length="130" mass="14196">MTSYLSIVLPFLWIVAVTHVNSACFHEQAVTKVTEYGTVDTHCQYNNIKVLPGSSFRLPMPDCLECKCTKKSMICCGFGFAAGKVEAPAGCIAQNDACKLIFVEEKNTKQLCKLAGPSAGKKRKPRPHAN</sequence>
<accession>A0A813PZ88</accession>
<protein>
    <submittedName>
        <fullName evidence="2">Uncharacterized protein</fullName>
    </submittedName>
</protein>
<reference evidence="2" key="1">
    <citation type="submission" date="2021-02" db="EMBL/GenBank/DDBJ databases">
        <authorList>
            <person name="Nowell W R."/>
        </authorList>
    </citation>
    <scope>NUCLEOTIDE SEQUENCE</scope>
</reference>
<dbReference type="EMBL" id="CAJNOJ010000113">
    <property type="protein sequence ID" value="CAF1139234.1"/>
    <property type="molecule type" value="Genomic_DNA"/>
</dbReference>
<feature type="chain" id="PRO_5036222637" evidence="1">
    <location>
        <begin position="24"/>
        <end position="130"/>
    </location>
</feature>
<keyword evidence="1" id="KW-0732">Signal</keyword>
<name>A0A813PZ88_ADIRI</name>
<dbReference type="AlphaFoldDB" id="A0A813PZ88"/>
<comment type="caution">
    <text evidence="2">The sequence shown here is derived from an EMBL/GenBank/DDBJ whole genome shotgun (WGS) entry which is preliminary data.</text>
</comment>
<keyword evidence="4" id="KW-1185">Reference proteome</keyword>
<evidence type="ECO:0000313" key="4">
    <source>
        <dbReference type="Proteomes" id="UP000663828"/>
    </source>
</evidence>
<evidence type="ECO:0000256" key="1">
    <source>
        <dbReference type="SAM" id="SignalP"/>
    </source>
</evidence>